<dbReference type="SUPFAM" id="SSF82771">
    <property type="entry name" value="GIY-YIG endonuclease"/>
    <property type="match status" value="1"/>
</dbReference>
<feature type="domain" description="GIY-YIG" evidence="1">
    <location>
        <begin position="23"/>
        <end position="61"/>
    </location>
</feature>
<dbReference type="InterPro" id="IPR035901">
    <property type="entry name" value="GIY-YIG_endonuc_sf"/>
</dbReference>
<reference evidence="2" key="1">
    <citation type="journal article" date="2020" name="Nature">
        <title>Giant virus diversity and host interactions through global metagenomics.</title>
        <authorList>
            <person name="Schulz F."/>
            <person name="Roux S."/>
            <person name="Paez-Espino D."/>
            <person name="Jungbluth S."/>
            <person name="Walsh D.A."/>
            <person name="Denef V.J."/>
            <person name="McMahon K.D."/>
            <person name="Konstantinidis K.T."/>
            <person name="Eloe-Fadrosh E.A."/>
            <person name="Kyrpides N.C."/>
            <person name="Woyke T."/>
        </authorList>
    </citation>
    <scope>NUCLEOTIDE SEQUENCE</scope>
    <source>
        <strain evidence="2">GVMAG-S-ERX555967-130</strain>
    </source>
</reference>
<dbReference type="Gene3D" id="3.40.1440.10">
    <property type="entry name" value="GIY-YIG endonuclease"/>
    <property type="match status" value="1"/>
</dbReference>
<dbReference type="EMBL" id="MN738787">
    <property type="protein sequence ID" value="QHT36934.1"/>
    <property type="molecule type" value="Genomic_DNA"/>
</dbReference>
<evidence type="ECO:0000259" key="1">
    <source>
        <dbReference type="Pfam" id="PF01541"/>
    </source>
</evidence>
<proteinExistence type="predicted"/>
<dbReference type="Pfam" id="PF01541">
    <property type="entry name" value="GIY-YIG"/>
    <property type="match status" value="1"/>
</dbReference>
<name>A0A6C0F757_9ZZZZ</name>
<organism evidence="2">
    <name type="scientific">viral metagenome</name>
    <dbReference type="NCBI Taxonomy" id="1070528"/>
    <lineage>
        <taxon>unclassified sequences</taxon>
        <taxon>metagenomes</taxon>
        <taxon>organismal metagenomes</taxon>
    </lineage>
</organism>
<evidence type="ECO:0000313" key="2">
    <source>
        <dbReference type="EMBL" id="QHT36934.1"/>
    </source>
</evidence>
<protein>
    <recommendedName>
        <fullName evidence="1">GIY-YIG domain-containing protein</fullName>
    </recommendedName>
</protein>
<dbReference type="InterPro" id="IPR000305">
    <property type="entry name" value="GIY-YIG_endonuc"/>
</dbReference>
<dbReference type="AlphaFoldDB" id="A0A6C0F757"/>
<accession>A0A6C0F757</accession>
<sequence length="186" mass="21731">MSCFRRLSGCTVKPFHRNKVSKQVYVLKLQDNKYYVGESNDVRKRMWDHVNNRGSAWTRKHPVVRRVEPITSPTTHFWELSETLEQIKQHGIDNVRGSLFSKLKLDDCDKNMALSLYCEKHKLCWNCGSDQHFVHACPGIHKQLWTYNFTGTDSGRICVVCGKQIDKINGVLNYCSEFCRERHISH</sequence>